<accession>A0ABP9UQV0</accession>
<protein>
    <submittedName>
        <fullName evidence="2">Uncharacterized protein</fullName>
    </submittedName>
</protein>
<name>A0ABP9UQV0_9BACT</name>
<reference evidence="2 3" key="1">
    <citation type="submission" date="2024-02" db="EMBL/GenBank/DDBJ databases">
        <title>Haloferula sargassicola NBRC 104335.</title>
        <authorList>
            <person name="Ichikawa N."/>
            <person name="Katano-Makiyama Y."/>
            <person name="Hidaka K."/>
        </authorList>
    </citation>
    <scope>NUCLEOTIDE SEQUENCE [LARGE SCALE GENOMIC DNA]</scope>
    <source>
        <strain evidence="2 3">NBRC 104335</strain>
    </source>
</reference>
<keyword evidence="3" id="KW-1185">Reference proteome</keyword>
<gene>
    <name evidence="2" type="ORF">Hsar01_01969</name>
</gene>
<proteinExistence type="predicted"/>
<dbReference type="InterPro" id="IPR011042">
    <property type="entry name" value="6-blade_b-propeller_TolB-like"/>
</dbReference>
<comment type="caution">
    <text evidence="2">The sequence shown here is derived from an EMBL/GenBank/DDBJ whole genome shotgun (WGS) entry which is preliminary data.</text>
</comment>
<evidence type="ECO:0000256" key="1">
    <source>
        <dbReference type="SAM" id="SignalP"/>
    </source>
</evidence>
<sequence>MSFVFRITAAIVALPAAVSAQVVFAAPSTGGGIGLFEQRGAQIVPLVTGQSEHYYPWISRSGRYISFSAPDPTTLGSNPSSDVYVYDRNTGINHRVINHSTAVDGFGGFISQRAISSAVSPDATLLAYGVVIQGSAQGATSAGRALNVVSLSTGLSAGPGFGVKETPSDSLQAEFVGISWDPGGNSFVTPTYVTVSPPSPVVPQLPGIVRWIRQGNGSWAGVPLSAPQVTNGGFGAIFHIYPAISPSGAGLAYFSIHYPDLFGSSLPAQVSLVRANADGSNPVVLGTFTPSGGGDTYYPAGLDWSADGSRLVFSICQQVFTGSGWTTAPNFLTAQTSSVNSSTGQDFRSEPGLAGAFGVSVGPINSFTPAQPPALQMSPDGSGNFVLRATGIDPSATYHLRSSPSLQAGSFGNPQSFTGQQLMNGITVPKSGERRFFQLFDP</sequence>
<dbReference type="EMBL" id="BAABRI010000009">
    <property type="protein sequence ID" value="GAA5482746.1"/>
    <property type="molecule type" value="Genomic_DNA"/>
</dbReference>
<dbReference type="RefSeq" id="WP_353566875.1">
    <property type="nucleotide sequence ID" value="NZ_BAABRI010000009.1"/>
</dbReference>
<keyword evidence="1" id="KW-0732">Signal</keyword>
<evidence type="ECO:0000313" key="2">
    <source>
        <dbReference type="EMBL" id="GAA5482746.1"/>
    </source>
</evidence>
<organism evidence="2 3">
    <name type="scientific">Haloferula sargassicola</name>
    <dbReference type="NCBI Taxonomy" id="490096"/>
    <lineage>
        <taxon>Bacteria</taxon>
        <taxon>Pseudomonadati</taxon>
        <taxon>Verrucomicrobiota</taxon>
        <taxon>Verrucomicrobiia</taxon>
        <taxon>Verrucomicrobiales</taxon>
        <taxon>Verrucomicrobiaceae</taxon>
        <taxon>Haloferula</taxon>
    </lineage>
</organism>
<feature type="signal peptide" evidence="1">
    <location>
        <begin position="1"/>
        <end position="25"/>
    </location>
</feature>
<dbReference type="Gene3D" id="2.120.10.30">
    <property type="entry name" value="TolB, C-terminal domain"/>
    <property type="match status" value="1"/>
</dbReference>
<feature type="chain" id="PRO_5046340379" evidence="1">
    <location>
        <begin position="26"/>
        <end position="442"/>
    </location>
</feature>
<dbReference type="SUPFAM" id="SSF82171">
    <property type="entry name" value="DPP6 N-terminal domain-like"/>
    <property type="match status" value="1"/>
</dbReference>
<dbReference type="Proteomes" id="UP001476282">
    <property type="component" value="Unassembled WGS sequence"/>
</dbReference>
<evidence type="ECO:0000313" key="3">
    <source>
        <dbReference type="Proteomes" id="UP001476282"/>
    </source>
</evidence>